<keyword evidence="3" id="KW-1185">Reference proteome</keyword>
<evidence type="ECO:0000313" key="2">
    <source>
        <dbReference type="EMBL" id="GGL13299.1"/>
    </source>
</evidence>
<dbReference type="AlphaFoldDB" id="A0A917VTR8"/>
<dbReference type="EMBL" id="BMPQ01000046">
    <property type="protein sequence ID" value="GGL13299.1"/>
    <property type="molecule type" value="Genomic_DNA"/>
</dbReference>
<gene>
    <name evidence="2" type="ORF">GCM10010094_87780</name>
</gene>
<reference evidence="2" key="2">
    <citation type="submission" date="2020-09" db="EMBL/GenBank/DDBJ databases">
        <authorList>
            <person name="Sun Q."/>
            <person name="Ohkuma M."/>
        </authorList>
    </citation>
    <scope>NUCLEOTIDE SEQUENCE</scope>
    <source>
        <strain evidence="2">JCM 3035</strain>
    </source>
</reference>
<proteinExistence type="predicted"/>
<evidence type="ECO:0000313" key="3">
    <source>
        <dbReference type="Proteomes" id="UP000637788"/>
    </source>
</evidence>
<sequence>MRALERARCRRAAATRGEMATQFLLERVLGAVMTSRCDRGERAAHVEHAFGQVDVVPVQAEGLAFAQAGADEELEQVGHVRIGVVAVLEEPDRLGGGPDPALRRSGAPALRRGRSPQGRRAGRVVGEAVLEDGVPQRAGQRGQAPVEGGAATAGGELAGDEGGDVPVPEFVQPEAAEGGDEVVVHVVAVAGHGGRLEDQRLGCQPGVEVVGDGLVRVGVEAAGLALQERPQRGLGVVVAGEAASPDGGPVAGWGGNVDGEGPRPVVMVGEQAGAVCSELAAVGVSAAAPAVDAAAVGGGTHEDRLPEAQEGPTLPVSCDHMRPPSARACRDQYVSLGWVPRAAWGQPVAVTRCGPVVAGPRRGHDRRDQVPVREMATSVMFRGNLALAASVATRVAWPVKTLMV</sequence>
<comment type="caution">
    <text evidence="2">The sequence shown here is derived from an EMBL/GenBank/DDBJ whole genome shotgun (WGS) entry which is preliminary data.</text>
</comment>
<organism evidence="2 3">
    <name type="scientific">Streptomyces flaveus</name>
    <dbReference type="NCBI Taxonomy" id="66370"/>
    <lineage>
        <taxon>Bacteria</taxon>
        <taxon>Bacillati</taxon>
        <taxon>Actinomycetota</taxon>
        <taxon>Actinomycetes</taxon>
        <taxon>Kitasatosporales</taxon>
        <taxon>Streptomycetaceae</taxon>
        <taxon>Streptomyces</taxon>
        <taxon>Streptomyces aurantiacus group</taxon>
    </lineage>
</organism>
<dbReference type="Proteomes" id="UP000637788">
    <property type="component" value="Unassembled WGS sequence"/>
</dbReference>
<reference evidence="2" key="1">
    <citation type="journal article" date="2014" name="Int. J. Syst. Evol. Microbiol.">
        <title>Complete genome sequence of Corynebacterium casei LMG S-19264T (=DSM 44701T), isolated from a smear-ripened cheese.</title>
        <authorList>
            <consortium name="US DOE Joint Genome Institute (JGI-PGF)"/>
            <person name="Walter F."/>
            <person name="Albersmeier A."/>
            <person name="Kalinowski J."/>
            <person name="Ruckert C."/>
        </authorList>
    </citation>
    <scope>NUCLEOTIDE SEQUENCE</scope>
    <source>
        <strain evidence="2">JCM 3035</strain>
    </source>
</reference>
<accession>A0A917VTR8</accession>
<feature type="region of interest" description="Disordered" evidence="1">
    <location>
        <begin position="93"/>
        <end position="162"/>
    </location>
</feature>
<evidence type="ECO:0000256" key="1">
    <source>
        <dbReference type="SAM" id="MobiDB-lite"/>
    </source>
</evidence>
<name>A0A917VTR8_9ACTN</name>
<protein>
    <submittedName>
        <fullName evidence="2">Uncharacterized protein</fullName>
    </submittedName>
</protein>